<feature type="compositionally biased region" description="Basic and acidic residues" evidence="1">
    <location>
        <begin position="75"/>
        <end position="85"/>
    </location>
</feature>
<evidence type="ECO:0000313" key="2">
    <source>
        <dbReference type="EMBL" id="JAT85900.1"/>
    </source>
</evidence>
<protein>
    <submittedName>
        <fullName evidence="2">Uncharacterized protein</fullName>
    </submittedName>
</protein>
<proteinExistence type="predicted"/>
<dbReference type="OrthoDB" id="291007at2759"/>
<gene>
    <name evidence="2" type="ORF">g.1975</name>
</gene>
<name>A0A1E1WFW2_PECGO</name>
<dbReference type="AlphaFoldDB" id="A0A1E1WFW2"/>
<reference evidence="2" key="1">
    <citation type="submission" date="2015-09" db="EMBL/GenBank/DDBJ databases">
        <title>De novo assembly of Pectinophora gossypiella (Pink Bollworm) gut transcriptome.</title>
        <authorList>
            <person name="Tassone E.E."/>
        </authorList>
    </citation>
    <scope>NUCLEOTIDE SEQUENCE</scope>
</reference>
<accession>A0A1E1WFW2</accession>
<feature type="non-terminal residue" evidence="2">
    <location>
        <position position="1"/>
    </location>
</feature>
<sequence length="102" mass="11845">NQFDSSYGISYPLNKVPKLNLEKFKTPSYATLERLANKHDYSSYYKPREEGDAPNGKHTLFGYVVPVPNKWYNNDDIKKDNEKYNQDSYTSLAEGELRENVS</sequence>
<dbReference type="EMBL" id="GDQN01005154">
    <property type="protein sequence ID" value="JAT85900.1"/>
    <property type="molecule type" value="Transcribed_RNA"/>
</dbReference>
<organism evidence="2">
    <name type="scientific">Pectinophora gossypiella</name>
    <name type="common">Cotton pink bollworm</name>
    <name type="synonym">Depressaria gossypiella</name>
    <dbReference type="NCBI Taxonomy" id="13191"/>
    <lineage>
        <taxon>Eukaryota</taxon>
        <taxon>Metazoa</taxon>
        <taxon>Ecdysozoa</taxon>
        <taxon>Arthropoda</taxon>
        <taxon>Hexapoda</taxon>
        <taxon>Insecta</taxon>
        <taxon>Pterygota</taxon>
        <taxon>Neoptera</taxon>
        <taxon>Endopterygota</taxon>
        <taxon>Lepidoptera</taxon>
        <taxon>Glossata</taxon>
        <taxon>Ditrysia</taxon>
        <taxon>Gelechioidea</taxon>
        <taxon>Gelechiidae</taxon>
        <taxon>Apatetrinae</taxon>
        <taxon>Pectinophora</taxon>
    </lineage>
</organism>
<feature type="region of interest" description="Disordered" evidence="1">
    <location>
        <begin position="75"/>
        <end position="102"/>
    </location>
</feature>
<evidence type="ECO:0000256" key="1">
    <source>
        <dbReference type="SAM" id="MobiDB-lite"/>
    </source>
</evidence>
<feature type="non-terminal residue" evidence="2">
    <location>
        <position position="102"/>
    </location>
</feature>